<feature type="signal peptide" evidence="5">
    <location>
        <begin position="1"/>
        <end position="22"/>
    </location>
</feature>
<sequence length="211" mass="24105">MKKSYFLLAAIAIILASCHSSKSVLQQSFSKEQLEMIVNADSLTPMRVFKITNKQDSLLLRTKSEYIKANPNDPVLKQFVNRLYATVTDSMSLGVGIAAPQVGILKNIIWVQRFDKENFPFDVYLNPIITKYSEEKQTRKEGCLSIPNRSETLNTRAFSITIEYDTMKAEHKTETVEGFTSIIFQHEIDHLNGILYLDHLKKEVVDAKKKN</sequence>
<dbReference type="PIRSF" id="PIRSF004749">
    <property type="entry name" value="Pep_def"/>
    <property type="match status" value="1"/>
</dbReference>
<dbReference type="PROSITE" id="PS51257">
    <property type="entry name" value="PROKAR_LIPOPROTEIN"/>
    <property type="match status" value="1"/>
</dbReference>
<name>A0ABW3JGC3_9FLAO</name>
<dbReference type="Proteomes" id="UP001597061">
    <property type="component" value="Unassembled WGS sequence"/>
</dbReference>
<evidence type="ECO:0000256" key="5">
    <source>
        <dbReference type="SAM" id="SignalP"/>
    </source>
</evidence>
<protein>
    <recommendedName>
        <fullName evidence="4">Peptide deformylase</fullName>
        <shortName evidence="4">PDF</shortName>
        <ecNumber evidence="4">3.5.1.88</ecNumber>
    </recommendedName>
    <alternativeName>
        <fullName evidence="4">Polypeptide deformylase</fullName>
    </alternativeName>
</protein>
<comment type="caution">
    <text evidence="6">The sequence shown here is derived from an EMBL/GenBank/DDBJ whole genome shotgun (WGS) entry which is preliminary data.</text>
</comment>
<organism evidence="6 7">
    <name type="scientific">Mariniflexile jejuense</name>
    <dbReference type="NCBI Taxonomy" id="1173582"/>
    <lineage>
        <taxon>Bacteria</taxon>
        <taxon>Pseudomonadati</taxon>
        <taxon>Bacteroidota</taxon>
        <taxon>Flavobacteriia</taxon>
        <taxon>Flavobacteriales</taxon>
        <taxon>Flavobacteriaceae</taxon>
        <taxon>Mariniflexile</taxon>
    </lineage>
</organism>
<gene>
    <name evidence="4 6" type="primary">def</name>
    <name evidence="6" type="ORF">ACFQ1R_03400</name>
</gene>
<dbReference type="PRINTS" id="PR01576">
    <property type="entry name" value="PDEFORMYLASE"/>
</dbReference>
<dbReference type="InterPro" id="IPR023635">
    <property type="entry name" value="Peptide_deformylase"/>
</dbReference>
<feature type="active site" evidence="4">
    <location>
        <position position="187"/>
    </location>
</feature>
<dbReference type="CDD" id="cd00487">
    <property type="entry name" value="Pep_deformylase"/>
    <property type="match status" value="1"/>
</dbReference>
<feature type="binding site" evidence="4">
    <location>
        <position position="186"/>
    </location>
    <ligand>
        <name>Fe cation</name>
        <dbReference type="ChEBI" id="CHEBI:24875"/>
    </ligand>
</feature>
<dbReference type="PANTHER" id="PTHR10458:SF22">
    <property type="entry name" value="PEPTIDE DEFORMYLASE"/>
    <property type="match status" value="1"/>
</dbReference>
<comment type="function">
    <text evidence="4">Removes the formyl group from the N-terminal Met of newly synthesized proteins. Requires at least a dipeptide for an efficient rate of reaction. N-terminal L-methionine is a prerequisite for activity but the enzyme has broad specificity at other positions.</text>
</comment>
<keyword evidence="2 4" id="KW-0479">Metal-binding</keyword>
<keyword evidence="4" id="KW-0408">Iron</keyword>
<dbReference type="EC" id="3.5.1.88" evidence="4"/>
<keyword evidence="4" id="KW-0648">Protein biosynthesis</keyword>
<dbReference type="InterPro" id="IPR036821">
    <property type="entry name" value="Peptide_deformylase_sf"/>
</dbReference>
<dbReference type="GO" id="GO:0042586">
    <property type="term" value="F:peptide deformylase activity"/>
    <property type="evidence" value="ECO:0007669"/>
    <property type="project" value="UniProtKB-EC"/>
</dbReference>
<evidence type="ECO:0000256" key="2">
    <source>
        <dbReference type="ARBA" id="ARBA00022723"/>
    </source>
</evidence>
<dbReference type="RefSeq" id="WP_379924699.1">
    <property type="nucleotide sequence ID" value="NZ_JBHTJI010000001.1"/>
</dbReference>
<feature type="binding site" evidence="4">
    <location>
        <position position="143"/>
    </location>
    <ligand>
        <name>Fe cation</name>
        <dbReference type="ChEBI" id="CHEBI:24875"/>
    </ligand>
</feature>
<evidence type="ECO:0000313" key="7">
    <source>
        <dbReference type="Proteomes" id="UP001597061"/>
    </source>
</evidence>
<evidence type="ECO:0000313" key="6">
    <source>
        <dbReference type="EMBL" id="MFD0989129.1"/>
    </source>
</evidence>
<dbReference type="Gene3D" id="3.90.45.10">
    <property type="entry name" value="Peptide deformylase"/>
    <property type="match status" value="1"/>
</dbReference>
<comment type="catalytic activity">
    <reaction evidence="4">
        <text>N-terminal N-formyl-L-methionyl-[peptide] + H2O = N-terminal L-methionyl-[peptide] + formate</text>
        <dbReference type="Rhea" id="RHEA:24420"/>
        <dbReference type="Rhea" id="RHEA-COMP:10639"/>
        <dbReference type="Rhea" id="RHEA-COMP:10640"/>
        <dbReference type="ChEBI" id="CHEBI:15377"/>
        <dbReference type="ChEBI" id="CHEBI:15740"/>
        <dbReference type="ChEBI" id="CHEBI:49298"/>
        <dbReference type="ChEBI" id="CHEBI:64731"/>
        <dbReference type="EC" id="3.5.1.88"/>
    </reaction>
</comment>
<reference evidence="7" key="1">
    <citation type="journal article" date="2019" name="Int. J. Syst. Evol. Microbiol.">
        <title>The Global Catalogue of Microorganisms (GCM) 10K type strain sequencing project: providing services to taxonomists for standard genome sequencing and annotation.</title>
        <authorList>
            <consortium name="The Broad Institute Genomics Platform"/>
            <consortium name="The Broad Institute Genome Sequencing Center for Infectious Disease"/>
            <person name="Wu L."/>
            <person name="Ma J."/>
        </authorList>
    </citation>
    <scope>NUCLEOTIDE SEQUENCE [LARGE SCALE GENOMIC DNA]</scope>
    <source>
        <strain evidence="7">CCUG 62414</strain>
    </source>
</reference>
<dbReference type="PANTHER" id="PTHR10458">
    <property type="entry name" value="PEPTIDE DEFORMYLASE"/>
    <property type="match status" value="1"/>
</dbReference>
<evidence type="ECO:0000256" key="4">
    <source>
        <dbReference type="HAMAP-Rule" id="MF_00163"/>
    </source>
</evidence>
<evidence type="ECO:0000256" key="3">
    <source>
        <dbReference type="ARBA" id="ARBA00022801"/>
    </source>
</evidence>
<accession>A0ABW3JGC3</accession>
<dbReference type="SUPFAM" id="SSF56420">
    <property type="entry name" value="Peptide deformylase"/>
    <property type="match status" value="1"/>
</dbReference>
<feature type="binding site" evidence="4">
    <location>
        <position position="190"/>
    </location>
    <ligand>
        <name>Fe cation</name>
        <dbReference type="ChEBI" id="CHEBI:24875"/>
    </ligand>
</feature>
<dbReference type="HAMAP" id="MF_00163">
    <property type="entry name" value="Pep_deformylase"/>
    <property type="match status" value="1"/>
</dbReference>
<dbReference type="Pfam" id="PF01327">
    <property type="entry name" value="Pep_deformylase"/>
    <property type="match status" value="1"/>
</dbReference>
<keyword evidence="3 4" id="KW-0378">Hydrolase</keyword>
<comment type="similarity">
    <text evidence="1 4">Belongs to the polypeptide deformylase family.</text>
</comment>
<comment type="cofactor">
    <cofactor evidence="4">
        <name>Fe(2+)</name>
        <dbReference type="ChEBI" id="CHEBI:29033"/>
    </cofactor>
    <text evidence="4">Binds 1 Fe(2+) ion.</text>
</comment>
<feature type="chain" id="PRO_5047383379" description="Peptide deformylase" evidence="5">
    <location>
        <begin position="23"/>
        <end position="211"/>
    </location>
</feature>
<evidence type="ECO:0000256" key="1">
    <source>
        <dbReference type="ARBA" id="ARBA00010759"/>
    </source>
</evidence>
<keyword evidence="5" id="KW-0732">Signal</keyword>
<dbReference type="NCBIfam" id="TIGR00079">
    <property type="entry name" value="pept_deformyl"/>
    <property type="match status" value="1"/>
</dbReference>
<dbReference type="EMBL" id="JBHTJI010000001">
    <property type="protein sequence ID" value="MFD0989129.1"/>
    <property type="molecule type" value="Genomic_DNA"/>
</dbReference>
<proteinExistence type="inferred from homology"/>
<keyword evidence="7" id="KW-1185">Reference proteome</keyword>